<dbReference type="GO" id="GO:0005737">
    <property type="term" value="C:cytoplasm"/>
    <property type="evidence" value="ECO:0007669"/>
    <property type="project" value="InterPro"/>
</dbReference>
<dbReference type="GO" id="GO:0016070">
    <property type="term" value="P:RNA metabolic process"/>
    <property type="evidence" value="ECO:0007669"/>
    <property type="project" value="InterPro"/>
</dbReference>
<dbReference type="Proteomes" id="UP000046187">
    <property type="component" value="Unassembled WGS sequence"/>
</dbReference>
<dbReference type="InterPro" id="IPR014944">
    <property type="entry name" value="Toxin_SymE-like"/>
</dbReference>
<reference evidence="3" key="1">
    <citation type="submission" date="2015-07" db="EMBL/GenBank/DDBJ databases">
        <authorList>
            <person name="Wibberg D."/>
        </authorList>
    </citation>
    <scope>NUCLEOTIDE SEQUENCE [LARGE SCALE GENOMIC DNA]</scope>
</reference>
<dbReference type="AlphaFoldDB" id="A0A0K2ZUL6"/>
<proteinExistence type="predicted"/>
<organism evidence="2 3">
    <name type="scientific">Xanthomonas graminis pv. arrhenatheri LMG 727</name>
    <dbReference type="NCBI Taxonomy" id="1195923"/>
    <lineage>
        <taxon>Bacteria</taxon>
        <taxon>Pseudomonadati</taxon>
        <taxon>Pseudomonadota</taxon>
        <taxon>Gammaproteobacteria</taxon>
        <taxon>Lysobacterales</taxon>
        <taxon>Lysobacteraceae</taxon>
        <taxon>Xanthomonas</taxon>
        <taxon>Xanthomonas translucens group</taxon>
        <taxon>Xanthomonas graminis</taxon>
    </lineage>
</organism>
<accession>A0A0K2ZUL6</accession>
<dbReference type="GO" id="GO:0003723">
    <property type="term" value="F:RNA binding"/>
    <property type="evidence" value="ECO:0007669"/>
    <property type="project" value="InterPro"/>
</dbReference>
<dbReference type="Pfam" id="PF08845">
    <property type="entry name" value="SymE_toxin"/>
    <property type="match status" value="1"/>
</dbReference>
<sequence length="117" mass="12879">MRQPSPRPAPARKHATRKATCCPNWTIVESELIPMLTPKQIAAADAAELARQQRPPRRTRPPQRCTVGRIHQAASGQTVPALRLCGRWMEELGFAIGQTLHVRVRDGELVVSVAAAD</sequence>
<evidence type="ECO:0000259" key="1">
    <source>
        <dbReference type="Pfam" id="PF08845"/>
    </source>
</evidence>
<evidence type="ECO:0000313" key="2">
    <source>
        <dbReference type="EMBL" id="CTP89476.1"/>
    </source>
</evidence>
<dbReference type="GO" id="GO:0016788">
    <property type="term" value="F:hydrolase activity, acting on ester bonds"/>
    <property type="evidence" value="ECO:0007669"/>
    <property type="project" value="InterPro"/>
</dbReference>
<feature type="domain" description="Toxin SymE-like" evidence="1">
    <location>
        <begin position="62"/>
        <end position="112"/>
    </location>
</feature>
<name>A0A0K2ZUL6_9XANT</name>
<protein>
    <recommendedName>
        <fullName evidence="1">Toxin SymE-like domain-containing protein</fullName>
    </recommendedName>
</protein>
<gene>
    <name evidence="2" type="ORF">XTALMG727_2730</name>
</gene>
<dbReference type="EMBL" id="CXOI01000047">
    <property type="protein sequence ID" value="CTP89476.1"/>
    <property type="molecule type" value="Genomic_DNA"/>
</dbReference>
<keyword evidence="3" id="KW-1185">Reference proteome</keyword>
<evidence type="ECO:0000313" key="3">
    <source>
        <dbReference type="Proteomes" id="UP000046187"/>
    </source>
</evidence>